<reference evidence="16" key="1">
    <citation type="journal article" date="2014" name="Int. J. Syst. Evol. Microbiol.">
        <title>Complete genome sequence of Corynebacterium casei LMG S-19264T (=DSM 44701T), isolated from a smear-ripened cheese.</title>
        <authorList>
            <consortium name="US DOE Joint Genome Institute (JGI-PGF)"/>
            <person name="Walter F."/>
            <person name="Albersmeier A."/>
            <person name="Kalinowski J."/>
            <person name="Ruckert C."/>
        </authorList>
    </citation>
    <scope>NUCLEOTIDE SEQUENCE</scope>
    <source>
        <strain evidence="16">VKM B-1513</strain>
    </source>
</reference>
<keyword evidence="5 13" id="KW-1003">Cell membrane</keyword>
<dbReference type="GO" id="GO:0031992">
    <property type="term" value="F:energy transducer activity"/>
    <property type="evidence" value="ECO:0007669"/>
    <property type="project" value="InterPro"/>
</dbReference>
<keyword evidence="13" id="KW-0735">Signal-anchor</keyword>
<dbReference type="InterPro" id="IPR003538">
    <property type="entry name" value="TonB"/>
</dbReference>
<evidence type="ECO:0000256" key="6">
    <source>
        <dbReference type="ARBA" id="ARBA00022519"/>
    </source>
</evidence>
<accession>A0A9W6MPE9</accession>
<comment type="similarity">
    <text evidence="2 13">Belongs to the TonB family.</text>
</comment>
<evidence type="ECO:0000313" key="17">
    <source>
        <dbReference type="Proteomes" id="UP001143486"/>
    </source>
</evidence>
<dbReference type="GO" id="GO:0055085">
    <property type="term" value="P:transmembrane transport"/>
    <property type="evidence" value="ECO:0007669"/>
    <property type="project" value="InterPro"/>
</dbReference>
<reference evidence="16" key="2">
    <citation type="submission" date="2023-01" db="EMBL/GenBank/DDBJ databases">
        <authorList>
            <person name="Sun Q."/>
            <person name="Evtushenko L."/>
        </authorList>
    </citation>
    <scope>NUCLEOTIDE SEQUENCE</scope>
    <source>
        <strain evidence="16">VKM B-1513</strain>
    </source>
</reference>
<evidence type="ECO:0000256" key="11">
    <source>
        <dbReference type="ARBA" id="ARBA00023136"/>
    </source>
</evidence>
<dbReference type="SUPFAM" id="SSF74653">
    <property type="entry name" value="TolA/TonB C-terminal domain"/>
    <property type="match status" value="1"/>
</dbReference>
<keyword evidence="9 13" id="KW-0653">Protein transport</keyword>
<evidence type="ECO:0000256" key="7">
    <source>
        <dbReference type="ARBA" id="ARBA00022692"/>
    </source>
</evidence>
<dbReference type="EMBL" id="BSFE01000008">
    <property type="protein sequence ID" value="GLK53128.1"/>
    <property type="molecule type" value="Genomic_DNA"/>
</dbReference>
<dbReference type="NCBIfam" id="TIGR01352">
    <property type="entry name" value="tonB_Cterm"/>
    <property type="match status" value="1"/>
</dbReference>
<dbReference type="InterPro" id="IPR006260">
    <property type="entry name" value="TonB/TolA_C"/>
</dbReference>
<dbReference type="InterPro" id="IPR037682">
    <property type="entry name" value="TonB_C"/>
</dbReference>
<dbReference type="InterPro" id="IPR051045">
    <property type="entry name" value="TonB-dependent_transducer"/>
</dbReference>
<evidence type="ECO:0000256" key="3">
    <source>
        <dbReference type="ARBA" id="ARBA00022362"/>
    </source>
</evidence>
<feature type="signal peptide" evidence="14">
    <location>
        <begin position="1"/>
        <end position="17"/>
    </location>
</feature>
<comment type="function">
    <text evidence="13">Interacts with outer membrane receptor proteins that carry out high-affinity binding and energy dependent uptake into the periplasmic space of specific substrates. It could act to transduce energy from the cytoplasmic membrane to specific energy-requiring processes in the outer membrane, resulting in the release into the periplasm of ligands bound by these outer membrane proteins.</text>
</comment>
<organism evidence="16 17">
    <name type="scientific">Maricaulis virginensis</name>
    <dbReference type="NCBI Taxonomy" id="144022"/>
    <lineage>
        <taxon>Bacteria</taxon>
        <taxon>Pseudomonadati</taxon>
        <taxon>Pseudomonadota</taxon>
        <taxon>Alphaproteobacteria</taxon>
        <taxon>Maricaulales</taxon>
        <taxon>Maricaulaceae</taxon>
        <taxon>Maricaulis</taxon>
    </lineage>
</organism>
<comment type="subcellular location">
    <subcellularLocation>
        <location evidence="1 13">Cell inner membrane</location>
        <topology evidence="1 13">Single-pass membrane protein</topology>
        <orientation evidence="1 13">Periplasmic side</orientation>
    </subcellularLocation>
</comment>
<keyword evidence="6 13" id="KW-0997">Cell inner membrane</keyword>
<dbReference type="GO" id="GO:0015891">
    <property type="term" value="P:siderophore transport"/>
    <property type="evidence" value="ECO:0007669"/>
    <property type="project" value="InterPro"/>
</dbReference>
<proteinExistence type="inferred from homology"/>
<keyword evidence="7" id="KW-0812">Transmembrane</keyword>
<dbReference type="PROSITE" id="PS51257">
    <property type="entry name" value="PROKAR_LIPOPROTEIN"/>
    <property type="match status" value="1"/>
</dbReference>
<dbReference type="PROSITE" id="PS52015">
    <property type="entry name" value="TONB_CTD"/>
    <property type="match status" value="1"/>
</dbReference>
<dbReference type="GO" id="GO:0098797">
    <property type="term" value="C:plasma membrane protein complex"/>
    <property type="evidence" value="ECO:0007669"/>
    <property type="project" value="TreeGrafter"/>
</dbReference>
<evidence type="ECO:0000256" key="1">
    <source>
        <dbReference type="ARBA" id="ARBA00004383"/>
    </source>
</evidence>
<keyword evidence="10" id="KW-1133">Transmembrane helix</keyword>
<evidence type="ECO:0000256" key="5">
    <source>
        <dbReference type="ARBA" id="ARBA00022475"/>
    </source>
</evidence>
<name>A0A9W6MPE9_9PROT</name>
<gene>
    <name evidence="16" type="ORF">GCM10017621_26360</name>
</gene>
<dbReference type="AlphaFoldDB" id="A0A9W6MPE9"/>
<feature type="chain" id="PRO_5040812463" description="Protein TonB" evidence="14">
    <location>
        <begin position="18"/>
        <end position="149"/>
    </location>
</feature>
<dbReference type="Proteomes" id="UP001143486">
    <property type="component" value="Unassembled WGS sequence"/>
</dbReference>
<evidence type="ECO:0000256" key="2">
    <source>
        <dbReference type="ARBA" id="ARBA00006555"/>
    </source>
</evidence>
<sequence>MRAILIPLLLAFSSCTAVPQAIPLPGTGATRGPFIPRDEFPVPPNVERLIGPEDCRGSTLAAVSADIPDYPVRAWSLGRQGWVVVRFDVEANGDVDNVRIARAVPDGPFNRESRQTVRAWQFRPLDAGVDRLDNCVVMFEFRAGEVALR</sequence>
<dbReference type="Gene3D" id="3.30.2420.10">
    <property type="entry name" value="TonB"/>
    <property type="match status" value="1"/>
</dbReference>
<feature type="domain" description="TonB C-terminal" evidence="15">
    <location>
        <begin position="55"/>
        <end position="149"/>
    </location>
</feature>
<evidence type="ECO:0000313" key="16">
    <source>
        <dbReference type="EMBL" id="GLK53128.1"/>
    </source>
</evidence>
<evidence type="ECO:0000256" key="8">
    <source>
        <dbReference type="ARBA" id="ARBA00022737"/>
    </source>
</evidence>
<evidence type="ECO:0000256" key="14">
    <source>
        <dbReference type="SAM" id="SignalP"/>
    </source>
</evidence>
<evidence type="ECO:0000256" key="9">
    <source>
        <dbReference type="ARBA" id="ARBA00022927"/>
    </source>
</evidence>
<evidence type="ECO:0000256" key="4">
    <source>
        <dbReference type="ARBA" id="ARBA00022448"/>
    </source>
</evidence>
<dbReference type="PANTHER" id="PTHR33446:SF8">
    <property type="entry name" value="PROTEIN TONB"/>
    <property type="match status" value="1"/>
</dbReference>
<dbReference type="RefSeq" id="WP_271187487.1">
    <property type="nucleotide sequence ID" value="NZ_BSFE01000008.1"/>
</dbReference>
<dbReference type="Pfam" id="PF03544">
    <property type="entry name" value="TonB_C"/>
    <property type="match status" value="1"/>
</dbReference>
<evidence type="ECO:0000256" key="13">
    <source>
        <dbReference type="RuleBase" id="RU362123"/>
    </source>
</evidence>
<keyword evidence="8" id="KW-0677">Repeat</keyword>
<evidence type="ECO:0000259" key="15">
    <source>
        <dbReference type="PROSITE" id="PS52015"/>
    </source>
</evidence>
<protein>
    <recommendedName>
        <fullName evidence="3 13">Protein TonB</fullName>
    </recommendedName>
</protein>
<keyword evidence="11" id="KW-0472">Membrane</keyword>
<dbReference type="GO" id="GO:0015031">
    <property type="term" value="P:protein transport"/>
    <property type="evidence" value="ECO:0007669"/>
    <property type="project" value="UniProtKB-UniRule"/>
</dbReference>
<comment type="subunit">
    <text evidence="12">Homodimer. Forms a complex with the accessory proteins ExbB and ExbD.</text>
</comment>
<comment type="caution">
    <text evidence="16">The sequence shown here is derived from an EMBL/GenBank/DDBJ whole genome shotgun (WGS) entry which is preliminary data.</text>
</comment>
<dbReference type="PRINTS" id="PR01374">
    <property type="entry name" value="TONBPROTEIN"/>
</dbReference>
<keyword evidence="14" id="KW-0732">Signal</keyword>
<keyword evidence="17" id="KW-1185">Reference proteome</keyword>
<dbReference type="PANTHER" id="PTHR33446">
    <property type="entry name" value="PROTEIN TONB-RELATED"/>
    <property type="match status" value="1"/>
</dbReference>
<keyword evidence="4 13" id="KW-0813">Transport</keyword>
<evidence type="ECO:0000256" key="10">
    <source>
        <dbReference type="ARBA" id="ARBA00022989"/>
    </source>
</evidence>
<evidence type="ECO:0000256" key="12">
    <source>
        <dbReference type="ARBA" id="ARBA00025849"/>
    </source>
</evidence>
<dbReference type="GO" id="GO:0030288">
    <property type="term" value="C:outer membrane-bounded periplasmic space"/>
    <property type="evidence" value="ECO:0007669"/>
    <property type="project" value="InterPro"/>
</dbReference>